<evidence type="ECO:0000256" key="1">
    <source>
        <dbReference type="SAM" id="Phobius"/>
    </source>
</evidence>
<feature type="transmembrane region" description="Helical" evidence="1">
    <location>
        <begin position="20"/>
        <end position="48"/>
    </location>
</feature>
<evidence type="ECO:0000313" key="3">
    <source>
        <dbReference type="Proteomes" id="UP001054820"/>
    </source>
</evidence>
<dbReference type="InterPro" id="IPR025489">
    <property type="entry name" value="DUF4381"/>
</dbReference>
<reference evidence="2" key="1">
    <citation type="journal article" date="2022" name="Arch. Microbiol.">
        <title>Thiomicrorhabdus immobilis sp. nov., a mesophilic sulfur-oxidizing bacterium isolated from sediment of a brackish lake in northern Japan.</title>
        <authorList>
            <person name="Kojima H."/>
            <person name="Mochizuki J."/>
            <person name="Kanda M."/>
            <person name="Watanabe T."/>
            <person name="Fukui M."/>
        </authorList>
    </citation>
    <scope>NUCLEOTIDE SEQUENCE</scope>
    <source>
        <strain evidence="2">Am19</strain>
    </source>
</reference>
<keyword evidence="1" id="KW-1133">Transmembrane helix</keyword>
<dbReference type="EMBL" id="AP024202">
    <property type="protein sequence ID" value="BCN92279.1"/>
    <property type="molecule type" value="Genomic_DNA"/>
</dbReference>
<dbReference type="Pfam" id="PF14316">
    <property type="entry name" value="DUF4381"/>
    <property type="match status" value="1"/>
</dbReference>
<evidence type="ECO:0000313" key="2">
    <source>
        <dbReference type="EMBL" id="BCN92279.1"/>
    </source>
</evidence>
<dbReference type="Proteomes" id="UP001054820">
    <property type="component" value="Chromosome"/>
</dbReference>
<protein>
    <submittedName>
        <fullName evidence="2">Membrane protein</fullName>
    </submittedName>
</protein>
<accession>A0ABM7MAC4</accession>
<proteinExistence type="predicted"/>
<name>A0ABM7MAC4_9GAMM</name>
<keyword evidence="1" id="KW-0812">Transmembrane</keyword>
<organism evidence="2 3">
    <name type="scientific">Thiomicrorhabdus immobilis</name>
    <dbReference type="NCBI Taxonomy" id="2791037"/>
    <lineage>
        <taxon>Bacteria</taxon>
        <taxon>Pseudomonadati</taxon>
        <taxon>Pseudomonadota</taxon>
        <taxon>Gammaproteobacteria</taxon>
        <taxon>Thiotrichales</taxon>
        <taxon>Piscirickettsiaceae</taxon>
        <taxon>Thiomicrorhabdus</taxon>
    </lineage>
</organism>
<keyword evidence="3" id="KW-1185">Reference proteome</keyword>
<sequence>MQTNNPLLEQLKDIQLPDPIGWWPLAFSWWILLFSIVAIIAGAIWYYLDLRRRNIYRRSALKQIDAILLKADSGDTHKISEINAILKRVAVTAYGRSSTAALYDQAWLDFLSATASYIPQPENLLEILKLAYQPEHADSTEPNPIQLSSVQAVEIWQDYAKKWIKGHHQ</sequence>
<keyword evidence="1" id="KW-0472">Membrane</keyword>
<gene>
    <name evidence="2" type="ORF">THMIRHAM_00640</name>
</gene>
<dbReference type="RefSeq" id="WP_237261984.1">
    <property type="nucleotide sequence ID" value="NZ_AP024202.1"/>
</dbReference>